<evidence type="ECO:0000313" key="1">
    <source>
        <dbReference type="EMBL" id="TXG77042.1"/>
    </source>
</evidence>
<evidence type="ECO:0000313" key="2">
    <source>
        <dbReference type="Proteomes" id="UP000321026"/>
    </source>
</evidence>
<evidence type="ECO:0008006" key="3">
    <source>
        <dbReference type="Google" id="ProtNLM"/>
    </source>
</evidence>
<name>A0A5C7J7W7_9BACT</name>
<sequence>MDRFEYTKNRISDGAPLRQIAKELGVGESTVFYWKQNNFTTGTRTISTTKEDIINICKSCAPYYVYILGCYLGDGCISQFPRTKKLEIFSGSAHPSIIDDQIRSLNILFNQNKVNSIKHPSYNMYTITVYNKSLDQYFPQHGQGKKHDRNILLTDWQTELVEEHTDCFIKGLIATDGCLFNASNRIKKDGSKTDLPSYQFTNKSMDIINLYTSSLDRLGIHYTKVHKKSGAVNVFTRDRKNVQKIFDIYESSQKKLT</sequence>
<accession>A0A5C7J7W7</accession>
<protein>
    <recommendedName>
        <fullName evidence="3">DOD-type homing endonuclease domain-containing protein</fullName>
    </recommendedName>
</protein>
<dbReference type="GO" id="GO:0004519">
    <property type="term" value="F:endonuclease activity"/>
    <property type="evidence" value="ECO:0007669"/>
    <property type="project" value="InterPro"/>
</dbReference>
<dbReference type="SUPFAM" id="SSF55608">
    <property type="entry name" value="Homing endonucleases"/>
    <property type="match status" value="1"/>
</dbReference>
<dbReference type="Proteomes" id="UP000321026">
    <property type="component" value="Unassembled WGS sequence"/>
</dbReference>
<dbReference type="EMBL" id="SSDS01000056">
    <property type="protein sequence ID" value="TXG77042.1"/>
    <property type="molecule type" value="Genomic_DNA"/>
</dbReference>
<dbReference type="InterPro" id="IPR027434">
    <property type="entry name" value="Homing_endonucl"/>
</dbReference>
<comment type="caution">
    <text evidence="1">The sequence shown here is derived from an EMBL/GenBank/DDBJ whole genome shotgun (WGS) entry which is preliminary data.</text>
</comment>
<reference evidence="1 2" key="1">
    <citation type="submission" date="2018-09" db="EMBL/GenBank/DDBJ databases">
        <title>Metagenome Assembled Genomes from an Advanced Water Purification Facility.</title>
        <authorList>
            <person name="Stamps B.W."/>
            <person name="Spear J.R."/>
        </authorList>
    </citation>
    <scope>NUCLEOTIDE SEQUENCE [LARGE SCALE GENOMIC DNA]</scope>
    <source>
        <strain evidence="1">Bin_63_2</strain>
    </source>
</reference>
<proteinExistence type="predicted"/>
<gene>
    <name evidence="1" type="ORF">E6Q11_03455</name>
</gene>
<dbReference type="AlphaFoldDB" id="A0A5C7J7W7"/>
<organism evidence="1 2">
    <name type="scientific">Candidatus Dojkabacteria bacterium</name>
    <dbReference type="NCBI Taxonomy" id="2099670"/>
    <lineage>
        <taxon>Bacteria</taxon>
        <taxon>Candidatus Dojkabacteria</taxon>
    </lineage>
</organism>
<dbReference type="Gene3D" id="3.10.28.10">
    <property type="entry name" value="Homing endonucleases"/>
    <property type="match status" value="1"/>
</dbReference>